<evidence type="ECO:0000313" key="2">
    <source>
        <dbReference type="Proteomes" id="UP000789525"/>
    </source>
</evidence>
<keyword evidence="2" id="KW-1185">Reference proteome</keyword>
<feature type="non-terminal residue" evidence="1">
    <location>
        <position position="1"/>
    </location>
</feature>
<dbReference type="Proteomes" id="UP000789525">
    <property type="component" value="Unassembled WGS sequence"/>
</dbReference>
<protein>
    <submittedName>
        <fullName evidence="1">9466_t:CDS:1</fullName>
    </submittedName>
</protein>
<sequence length="188" mass="21514">PSINNTYKNENNMSSQEWSDESEIEEEEVILSSEQMGVIAPAKKSTSLNSRFDAPMRLETEEKYVKFDYHSINRRPYDDDNYIHELAANYWKTIMYNYPYYGADMAGSLFTEKTSSWNVNSLDNLLNTIDPIPGVNDAYLYFGMWKACFPWHVEVTKTFIPSTISILAHQNTGGDTTVAAFRGPTSLM</sequence>
<evidence type="ECO:0000313" key="1">
    <source>
        <dbReference type="EMBL" id="CAG8763285.1"/>
    </source>
</evidence>
<accession>A0ACA9QSN9</accession>
<comment type="caution">
    <text evidence="1">The sequence shown here is derived from an EMBL/GenBank/DDBJ whole genome shotgun (WGS) entry which is preliminary data.</text>
</comment>
<gene>
    <name evidence="1" type="ORF">ACOLOM_LOCUS13305</name>
</gene>
<reference evidence="1" key="1">
    <citation type="submission" date="2021-06" db="EMBL/GenBank/DDBJ databases">
        <authorList>
            <person name="Kallberg Y."/>
            <person name="Tangrot J."/>
            <person name="Rosling A."/>
        </authorList>
    </citation>
    <scope>NUCLEOTIDE SEQUENCE</scope>
    <source>
        <strain evidence="1">CL356</strain>
    </source>
</reference>
<dbReference type="EMBL" id="CAJVPT010060209">
    <property type="protein sequence ID" value="CAG8763285.1"/>
    <property type="molecule type" value="Genomic_DNA"/>
</dbReference>
<organism evidence="1 2">
    <name type="scientific">Acaulospora colombiana</name>
    <dbReference type="NCBI Taxonomy" id="27376"/>
    <lineage>
        <taxon>Eukaryota</taxon>
        <taxon>Fungi</taxon>
        <taxon>Fungi incertae sedis</taxon>
        <taxon>Mucoromycota</taxon>
        <taxon>Glomeromycotina</taxon>
        <taxon>Glomeromycetes</taxon>
        <taxon>Diversisporales</taxon>
        <taxon>Acaulosporaceae</taxon>
        <taxon>Acaulospora</taxon>
    </lineage>
</organism>
<proteinExistence type="predicted"/>
<feature type="non-terminal residue" evidence="1">
    <location>
        <position position="188"/>
    </location>
</feature>
<name>A0ACA9QSN9_9GLOM</name>